<evidence type="ECO:0000313" key="5">
    <source>
        <dbReference type="EMBL" id="ORX86781.1"/>
    </source>
</evidence>
<evidence type="ECO:0008006" key="7">
    <source>
        <dbReference type="Google" id="ProtNLM"/>
    </source>
</evidence>
<dbReference type="PANTHER" id="PTHR43649">
    <property type="entry name" value="ARABINOSE-BINDING PROTEIN-RELATED"/>
    <property type="match status" value="1"/>
</dbReference>
<keyword evidence="6" id="KW-1185">Reference proteome</keyword>
<evidence type="ECO:0000256" key="1">
    <source>
        <dbReference type="ARBA" id="ARBA00008520"/>
    </source>
</evidence>
<dbReference type="GO" id="GO:0055085">
    <property type="term" value="P:transmembrane transport"/>
    <property type="evidence" value="ECO:0007669"/>
    <property type="project" value="InterPro"/>
</dbReference>
<dbReference type="InterPro" id="IPR006061">
    <property type="entry name" value="SBP_1_CS"/>
</dbReference>
<dbReference type="OrthoDB" id="2157235at2759"/>
<comment type="caution">
    <text evidence="5">The sequence shown here is derived from an EMBL/GenBank/DDBJ whole genome shotgun (WGS) entry which is preliminary data.</text>
</comment>
<dbReference type="InterPro" id="IPR050490">
    <property type="entry name" value="Bact_solute-bd_prot1"/>
</dbReference>
<organism evidence="5 6">
    <name type="scientific">Anaeromyces robustus</name>
    <dbReference type="NCBI Taxonomy" id="1754192"/>
    <lineage>
        <taxon>Eukaryota</taxon>
        <taxon>Fungi</taxon>
        <taxon>Fungi incertae sedis</taxon>
        <taxon>Chytridiomycota</taxon>
        <taxon>Chytridiomycota incertae sedis</taxon>
        <taxon>Neocallimastigomycetes</taxon>
        <taxon>Neocallimastigales</taxon>
        <taxon>Neocallimastigaceae</taxon>
        <taxon>Anaeromyces</taxon>
    </lineage>
</organism>
<accession>A0A1Y1XM33</accession>
<keyword evidence="2" id="KW-0813">Transport</keyword>
<dbReference type="PROSITE" id="PS01037">
    <property type="entry name" value="SBP_BACTERIAL_1"/>
    <property type="match status" value="1"/>
</dbReference>
<evidence type="ECO:0000256" key="2">
    <source>
        <dbReference type="ARBA" id="ARBA00022448"/>
    </source>
</evidence>
<dbReference type="Proteomes" id="UP000193944">
    <property type="component" value="Unassembled WGS sequence"/>
</dbReference>
<dbReference type="PANTHER" id="PTHR43649:SF12">
    <property type="entry name" value="DIACETYLCHITOBIOSE BINDING PROTEIN DASA"/>
    <property type="match status" value="1"/>
</dbReference>
<dbReference type="AlphaFoldDB" id="A0A1Y1XM33"/>
<reference evidence="5 6" key="2">
    <citation type="submission" date="2016-08" db="EMBL/GenBank/DDBJ databases">
        <title>Pervasive Adenine N6-methylation of Active Genes in Fungi.</title>
        <authorList>
            <consortium name="DOE Joint Genome Institute"/>
            <person name="Mondo S.J."/>
            <person name="Dannebaum R.O."/>
            <person name="Kuo R.C."/>
            <person name="Labutti K."/>
            <person name="Haridas S."/>
            <person name="Kuo A."/>
            <person name="Salamov A."/>
            <person name="Ahrendt S.R."/>
            <person name="Lipzen A."/>
            <person name="Sullivan W."/>
            <person name="Andreopoulos W.B."/>
            <person name="Clum A."/>
            <person name="Lindquist E."/>
            <person name="Daum C."/>
            <person name="Ramamoorthy G.K."/>
            <person name="Gryganskyi A."/>
            <person name="Culley D."/>
            <person name="Magnuson J.K."/>
            <person name="James T.Y."/>
            <person name="O'Malley M.A."/>
            <person name="Stajich J.E."/>
            <person name="Spatafora J.W."/>
            <person name="Visel A."/>
            <person name="Grigoriev I.V."/>
        </authorList>
    </citation>
    <scope>NUCLEOTIDE SEQUENCE [LARGE SCALE GENOMIC DNA]</scope>
    <source>
        <strain evidence="5 6">S4</strain>
    </source>
</reference>
<evidence type="ECO:0000313" key="6">
    <source>
        <dbReference type="Proteomes" id="UP000193944"/>
    </source>
</evidence>
<evidence type="ECO:0000256" key="3">
    <source>
        <dbReference type="ARBA" id="ARBA00022729"/>
    </source>
</evidence>
<keyword evidence="3" id="KW-0732">Signal</keyword>
<feature type="region of interest" description="Disordered" evidence="4">
    <location>
        <begin position="258"/>
        <end position="278"/>
    </location>
</feature>
<dbReference type="SUPFAM" id="SSF53850">
    <property type="entry name" value="Periplasmic binding protein-like II"/>
    <property type="match status" value="1"/>
</dbReference>
<gene>
    <name evidence="5" type="ORF">BCR32DRAFT_275137</name>
</gene>
<sequence>MINQYIFTLFIFYVNGIEINAVAFFRIGNNQIYTPFVDDFNEYATKNNLNITVKLNIFSNLNSTVSVNDYGSMLESLLKKKSEKYDVFFYNNMFVPYLGNHFLNLEELLPKEHIDMYDLQILNEFCYNENKLVGLPITVFFTVLYYNSNLINKYNQTIPTTWDELINVSKYILAEEKPNNSELIAYNGLFDDSDYGTCSIYQFLYSFRNDVKSPMPQLTSQEAIDALEMMRKIKNEISSGILFILLFINYHNNNNNNNNNDDDDDDDDNNNNNFSSIF</sequence>
<feature type="compositionally biased region" description="Acidic residues" evidence="4">
    <location>
        <begin position="260"/>
        <end position="269"/>
    </location>
</feature>
<evidence type="ECO:0000256" key="4">
    <source>
        <dbReference type="SAM" id="MobiDB-lite"/>
    </source>
</evidence>
<proteinExistence type="inferred from homology"/>
<comment type="similarity">
    <text evidence="1">Belongs to the bacterial solute-binding protein 1 family.</text>
</comment>
<dbReference type="Gene3D" id="3.40.190.10">
    <property type="entry name" value="Periplasmic binding protein-like II"/>
    <property type="match status" value="1"/>
</dbReference>
<dbReference type="EMBL" id="MCFG01000017">
    <property type="protein sequence ID" value="ORX86781.1"/>
    <property type="molecule type" value="Genomic_DNA"/>
</dbReference>
<reference evidence="5 6" key="1">
    <citation type="submission" date="2016-08" db="EMBL/GenBank/DDBJ databases">
        <title>A Parts List for Fungal Cellulosomes Revealed by Comparative Genomics.</title>
        <authorList>
            <consortium name="DOE Joint Genome Institute"/>
            <person name="Haitjema C.H."/>
            <person name="Gilmore S.P."/>
            <person name="Henske J.K."/>
            <person name="Solomon K.V."/>
            <person name="De Groot R."/>
            <person name="Kuo A."/>
            <person name="Mondo S.J."/>
            <person name="Salamov A.A."/>
            <person name="Labutti K."/>
            <person name="Zhao Z."/>
            <person name="Chiniquy J."/>
            <person name="Barry K."/>
            <person name="Brewer H.M."/>
            <person name="Purvine S.O."/>
            <person name="Wright A.T."/>
            <person name="Boxma B."/>
            <person name="Van Alen T."/>
            <person name="Hackstein J.H."/>
            <person name="Baker S.E."/>
            <person name="Grigoriev I.V."/>
            <person name="O'Malley M.A."/>
        </authorList>
    </citation>
    <scope>NUCLEOTIDE SEQUENCE [LARGE SCALE GENOMIC DNA]</scope>
    <source>
        <strain evidence="5 6">S4</strain>
    </source>
</reference>
<name>A0A1Y1XM33_9FUNG</name>
<protein>
    <recommendedName>
        <fullName evidence="7">Periplasmic binding protein-like II</fullName>
    </recommendedName>
</protein>